<gene>
    <name evidence="9" type="ORF">SAMN05421867_1044</name>
</gene>
<feature type="transmembrane region" description="Helical" evidence="7">
    <location>
        <begin position="53"/>
        <end position="71"/>
    </location>
</feature>
<organism evidence="9 10">
    <name type="scientific">Cellulomonas marina</name>
    <dbReference type="NCBI Taxonomy" id="988821"/>
    <lineage>
        <taxon>Bacteria</taxon>
        <taxon>Bacillati</taxon>
        <taxon>Actinomycetota</taxon>
        <taxon>Actinomycetes</taxon>
        <taxon>Micrococcales</taxon>
        <taxon>Cellulomonadaceae</taxon>
        <taxon>Cellulomonas</taxon>
    </lineage>
</organism>
<feature type="domain" description="GtrA/DPMS transmembrane" evidence="8">
    <location>
        <begin position="55"/>
        <end position="179"/>
    </location>
</feature>
<feature type="region of interest" description="Disordered" evidence="6">
    <location>
        <begin position="1"/>
        <end position="38"/>
    </location>
</feature>
<proteinExistence type="inferred from homology"/>
<dbReference type="EMBL" id="FOKA01000004">
    <property type="protein sequence ID" value="SFA94013.1"/>
    <property type="molecule type" value="Genomic_DNA"/>
</dbReference>
<feature type="transmembrane region" description="Helical" evidence="7">
    <location>
        <begin position="91"/>
        <end position="110"/>
    </location>
</feature>
<dbReference type="PANTHER" id="PTHR38459">
    <property type="entry name" value="PROPHAGE BACTOPRENOL-LINKED GLUCOSE TRANSLOCASE HOMOLOG"/>
    <property type="match status" value="1"/>
</dbReference>
<dbReference type="AlphaFoldDB" id="A0A1I0X1M9"/>
<feature type="compositionally biased region" description="Low complexity" evidence="6">
    <location>
        <begin position="16"/>
        <end position="29"/>
    </location>
</feature>
<evidence type="ECO:0000313" key="9">
    <source>
        <dbReference type="EMBL" id="SFA94013.1"/>
    </source>
</evidence>
<evidence type="ECO:0000256" key="4">
    <source>
        <dbReference type="ARBA" id="ARBA00022989"/>
    </source>
</evidence>
<comment type="subcellular location">
    <subcellularLocation>
        <location evidence="1">Membrane</location>
        <topology evidence="1">Multi-pass membrane protein</topology>
    </subcellularLocation>
</comment>
<sequence length="183" mass="19831">MPSDPTTRATSGPDRAGAAPTATQPPAHAHAPHDHPEHLRTAPVPWRVRLAELARFGAVGALAFVVDLGLFNLLRFGPGELLIHKPLSAKIISVLAATAVSWVGNRWWTFAEHKTERHGRELLAFVAINVVGMLVPVLTLAFSHYVLHRTSPLADNVATVVGIGLATIVRYLGYKRFVFTGSR</sequence>
<feature type="compositionally biased region" description="Polar residues" evidence="6">
    <location>
        <begin position="1"/>
        <end position="10"/>
    </location>
</feature>
<evidence type="ECO:0000256" key="3">
    <source>
        <dbReference type="ARBA" id="ARBA00022692"/>
    </source>
</evidence>
<dbReference type="InterPro" id="IPR007267">
    <property type="entry name" value="GtrA_DPMS_TM"/>
</dbReference>
<dbReference type="PANTHER" id="PTHR38459:SF1">
    <property type="entry name" value="PROPHAGE BACTOPRENOL-LINKED GLUCOSE TRANSLOCASE HOMOLOG"/>
    <property type="match status" value="1"/>
</dbReference>
<evidence type="ECO:0000256" key="7">
    <source>
        <dbReference type="SAM" id="Phobius"/>
    </source>
</evidence>
<reference evidence="9 10" key="1">
    <citation type="submission" date="2016-10" db="EMBL/GenBank/DDBJ databases">
        <authorList>
            <person name="de Groot N.N."/>
        </authorList>
    </citation>
    <scope>NUCLEOTIDE SEQUENCE [LARGE SCALE GENOMIC DNA]</scope>
    <source>
        <strain evidence="9 10">CGMCC 4.6945</strain>
    </source>
</reference>
<evidence type="ECO:0000256" key="6">
    <source>
        <dbReference type="SAM" id="MobiDB-lite"/>
    </source>
</evidence>
<keyword evidence="5 7" id="KW-0472">Membrane</keyword>
<dbReference type="Pfam" id="PF04138">
    <property type="entry name" value="GtrA_DPMS_TM"/>
    <property type="match status" value="1"/>
</dbReference>
<protein>
    <submittedName>
        <fullName evidence="9">Putative flippase GtrA (Transmembrane translocase of bactoprenol-linked glucose)</fullName>
    </submittedName>
</protein>
<dbReference type="InterPro" id="IPR051401">
    <property type="entry name" value="GtrA_CellWall_Glycosyl"/>
</dbReference>
<evidence type="ECO:0000256" key="2">
    <source>
        <dbReference type="ARBA" id="ARBA00009399"/>
    </source>
</evidence>
<keyword evidence="3 7" id="KW-0812">Transmembrane</keyword>
<evidence type="ECO:0000256" key="5">
    <source>
        <dbReference type="ARBA" id="ARBA00023136"/>
    </source>
</evidence>
<evidence type="ECO:0000259" key="8">
    <source>
        <dbReference type="Pfam" id="PF04138"/>
    </source>
</evidence>
<dbReference type="Proteomes" id="UP000199012">
    <property type="component" value="Unassembled WGS sequence"/>
</dbReference>
<comment type="similarity">
    <text evidence="2">Belongs to the GtrA family.</text>
</comment>
<dbReference type="RefSeq" id="WP_239078855.1">
    <property type="nucleotide sequence ID" value="NZ_BONM01000015.1"/>
</dbReference>
<dbReference type="GO" id="GO:0005886">
    <property type="term" value="C:plasma membrane"/>
    <property type="evidence" value="ECO:0007669"/>
    <property type="project" value="TreeGrafter"/>
</dbReference>
<feature type="transmembrane region" description="Helical" evidence="7">
    <location>
        <begin position="153"/>
        <end position="173"/>
    </location>
</feature>
<name>A0A1I0X1M9_9CELL</name>
<accession>A0A1I0X1M9</accession>
<dbReference type="STRING" id="988821.SAMN05421867_1044"/>
<keyword evidence="4 7" id="KW-1133">Transmembrane helix</keyword>
<dbReference type="GO" id="GO:0000271">
    <property type="term" value="P:polysaccharide biosynthetic process"/>
    <property type="evidence" value="ECO:0007669"/>
    <property type="project" value="InterPro"/>
</dbReference>
<evidence type="ECO:0000256" key="1">
    <source>
        <dbReference type="ARBA" id="ARBA00004141"/>
    </source>
</evidence>
<keyword evidence="10" id="KW-1185">Reference proteome</keyword>
<evidence type="ECO:0000313" key="10">
    <source>
        <dbReference type="Proteomes" id="UP000199012"/>
    </source>
</evidence>
<feature type="transmembrane region" description="Helical" evidence="7">
    <location>
        <begin position="122"/>
        <end position="147"/>
    </location>
</feature>